<evidence type="ECO:0000313" key="2">
    <source>
        <dbReference type="EMBL" id="KAK3095378.1"/>
    </source>
</evidence>
<feature type="domain" description="Reverse transcriptase" evidence="1">
    <location>
        <begin position="1"/>
        <end position="200"/>
    </location>
</feature>
<feature type="non-terminal residue" evidence="2">
    <location>
        <position position="1"/>
    </location>
</feature>
<reference evidence="2" key="1">
    <citation type="submission" date="2019-08" db="EMBL/GenBank/DDBJ databases">
        <title>The improved chromosome-level genome for the pearl oyster Pinctada fucata martensii using PacBio sequencing and Hi-C.</title>
        <authorList>
            <person name="Zheng Z."/>
        </authorList>
    </citation>
    <scope>NUCLEOTIDE SEQUENCE</scope>
    <source>
        <strain evidence="2">ZZ-2019</strain>
        <tissue evidence="2">Adductor muscle</tissue>
    </source>
</reference>
<sequence length="574" mass="65397">QNKLQRGFTEGTSPLMAGLLITEAFAEAKDKNEPLIMQTLDAEKAFDIVWHNGLLRKLYNDGVGGDLWLLVKSLHTDAHTIVKWQGEYTHPIPIKQGIRQGAKLSTLMYKRFNNDILNQLQDAPEGMKIGSTDVTSPTCADDIALLSQKENDAQILTNTVHEATKKDRFRINASKCELVNFRTTTKQLAIPTVKYNSTNIEIVSSAKHLGIERNATNTPDVDSRIHLARKTAYALLGSGLHGKNGISPIISFQMWSTFVIPRLLHGIELLNIRKSDIDALERYQRKFLKQIQTLPERTASVAVLSLLGAKTIEAQIDTRIITTFLNIAKDPRTTEFQIAVRQLTIKADNSNSWFIKVKNILHKYDLPCPEFLLKTIRSIKQVEAWKTKSNQKIAEYWEKMSEKQIGEKSTLKYLQLQDKSNSVPHQVWAYSKHSPFASKKAIIKAKLLTGTLRLQANRAKFNSHDVDPTCKLCKGGPENEMHFALECTALEEKRNLYREKTKTILENMINKELADEIIKDNTKLFQLYVDCTNMFKNLNKRTKDKVVRTFETLGRDLLYSLYCHRAVILRPNSF</sequence>
<dbReference type="AlphaFoldDB" id="A0AA88Y0G1"/>
<dbReference type="PANTHER" id="PTHR47027">
    <property type="entry name" value="REVERSE TRANSCRIPTASE DOMAIN-CONTAINING PROTEIN"/>
    <property type="match status" value="1"/>
</dbReference>
<dbReference type="PANTHER" id="PTHR47027:SF20">
    <property type="entry name" value="REVERSE TRANSCRIPTASE-LIKE PROTEIN WITH RNA-DIRECTED DNA POLYMERASE DOMAIN"/>
    <property type="match status" value="1"/>
</dbReference>
<keyword evidence="3" id="KW-1185">Reference proteome</keyword>
<dbReference type="Pfam" id="PF00078">
    <property type="entry name" value="RVT_1"/>
    <property type="match status" value="1"/>
</dbReference>
<gene>
    <name evidence="2" type="ORF">FSP39_013987</name>
</gene>
<dbReference type="Proteomes" id="UP001186944">
    <property type="component" value="Unassembled WGS sequence"/>
</dbReference>
<organism evidence="2 3">
    <name type="scientific">Pinctada imbricata</name>
    <name type="common">Atlantic pearl-oyster</name>
    <name type="synonym">Pinctada martensii</name>
    <dbReference type="NCBI Taxonomy" id="66713"/>
    <lineage>
        <taxon>Eukaryota</taxon>
        <taxon>Metazoa</taxon>
        <taxon>Spiralia</taxon>
        <taxon>Lophotrochozoa</taxon>
        <taxon>Mollusca</taxon>
        <taxon>Bivalvia</taxon>
        <taxon>Autobranchia</taxon>
        <taxon>Pteriomorphia</taxon>
        <taxon>Pterioida</taxon>
        <taxon>Pterioidea</taxon>
        <taxon>Pteriidae</taxon>
        <taxon>Pinctada</taxon>
    </lineage>
</organism>
<evidence type="ECO:0000313" key="3">
    <source>
        <dbReference type="Proteomes" id="UP001186944"/>
    </source>
</evidence>
<evidence type="ECO:0000259" key="1">
    <source>
        <dbReference type="PROSITE" id="PS50878"/>
    </source>
</evidence>
<name>A0AA88Y0G1_PINIB</name>
<accession>A0AA88Y0G1</accession>
<dbReference type="EMBL" id="VSWD01000008">
    <property type="protein sequence ID" value="KAK3095378.1"/>
    <property type="molecule type" value="Genomic_DNA"/>
</dbReference>
<proteinExistence type="predicted"/>
<dbReference type="InterPro" id="IPR000477">
    <property type="entry name" value="RT_dom"/>
</dbReference>
<protein>
    <recommendedName>
        <fullName evidence="1">Reverse transcriptase domain-containing protein</fullName>
    </recommendedName>
</protein>
<dbReference type="PROSITE" id="PS50878">
    <property type="entry name" value="RT_POL"/>
    <property type="match status" value="1"/>
</dbReference>
<comment type="caution">
    <text evidence="2">The sequence shown here is derived from an EMBL/GenBank/DDBJ whole genome shotgun (WGS) entry which is preliminary data.</text>
</comment>